<accession>A0A8H4X8Z7</accession>
<organism evidence="2 3">
    <name type="scientific">Fusarium sarcochroum</name>
    <dbReference type="NCBI Taxonomy" id="1208366"/>
    <lineage>
        <taxon>Eukaryota</taxon>
        <taxon>Fungi</taxon>
        <taxon>Dikarya</taxon>
        <taxon>Ascomycota</taxon>
        <taxon>Pezizomycotina</taxon>
        <taxon>Sordariomycetes</taxon>
        <taxon>Hypocreomycetidae</taxon>
        <taxon>Hypocreales</taxon>
        <taxon>Nectriaceae</taxon>
        <taxon>Fusarium</taxon>
        <taxon>Fusarium lateritium species complex</taxon>
    </lineage>
</organism>
<feature type="compositionally biased region" description="Basic residues" evidence="1">
    <location>
        <begin position="62"/>
        <end position="73"/>
    </location>
</feature>
<evidence type="ECO:0000256" key="1">
    <source>
        <dbReference type="SAM" id="MobiDB-lite"/>
    </source>
</evidence>
<feature type="region of interest" description="Disordered" evidence="1">
    <location>
        <begin position="41"/>
        <end position="107"/>
    </location>
</feature>
<protein>
    <submittedName>
        <fullName evidence="2">Uncharacterized protein</fullName>
    </submittedName>
</protein>
<dbReference type="EMBL" id="JABEXW010000297">
    <property type="protein sequence ID" value="KAF4966347.1"/>
    <property type="molecule type" value="Genomic_DNA"/>
</dbReference>
<gene>
    <name evidence="2" type="ORF">FSARC_5975</name>
</gene>
<dbReference type="Proteomes" id="UP000622797">
    <property type="component" value="Unassembled WGS sequence"/>
</dbReference>
<dbReference type="AlphaFoldDB" id="A0A8H4X8Z7"/>
<sequence length="107" mass="11681">MRLSETDKAPVRGAVKLLKRCEQGSDAWKAAALSLVEALGPLGITKRGHLRKSSDATGPYALKKKKKRRRNKTSSRDNLRLAGGGENPAGVQKKRSHSKKKPAKKSH</sequence>
<evidence type="ECO:0000313" key="2">
    <source>
        <dbReference type="EMBL" id="KAF4966347.1"/>
    </source>
</evidence>
<reference evidence="2" key="2">
    <citation type="submission" date="2020-05" db="EMBL/GenBank/DDBJ databases">
        <authorList>
            <person name="Kim H.-S."/>
            <person name="Proctor R.H."/>
            <person name="Brown D.W."/>
        </authorList>
    </citation>
    <scope>NUCLEOTIDE SEQUENCE</scope>
    <source>
        <strain evidence="2">NRRL 20472</strain>
    </source>
</reference>
<proteinExistence type="predicted"/>
<feature type="compositionally biased region" description="Basic residues" evidence="1">
    <location>
        <begin position="92"/>
        <end position="107"/>
    </location>
</feature>
<reference evidence="2" key="1">
    <citation type="journal article" date="2020" name="BMC Genomics">
        <title>Correction to: Identification and distribution of gene clusters required for synthesis of sphingolipid metabolism inhibitors in diverse species of the filamentous fungus Fusarium.</title>
        <authorList>
            <person name="Kim H.S."/>
            <person name="Lohmar J.M."/>
            <person name="Busman M."/>
            <person name="Brown D.W."/>
            <person name="Naumann T.A."/>
            <person name="Divon H.H."/>
            <person name="Lysoe E."/>
            <person name="Uhlig S."/>
            <person name="Proctor R.H."/>
        </authorList>
    </citation>
    <scope>NUCLEOTIDE SEQUENCE</scope>
    <source>
        <strain evidence="2">NRRL 20472</strain>
    </source>
</reference>
<keyword evidence="3" id="KW-1185">Reference proteome</keyword>
<comment type="caution">
    <text evidence="2">The sequence shown here is derived from an EMBL/GenBank/DDBJ whole genome shotgun (WGS) entry which is preliminary data.</text>
</comment>
<name>A0A8H4X8Z7_9HYPO</name>
<evidence type="ECO:0000313" key="3">
    <source>
        <dbReference type="Proteomes" id="UP000622797"/>
    </source>
</evidence>